<sequence>MADGPPRLALVGELETAVTTTSALPADGAASPAAPKVAEPPPAKATPPESAPVCLSYGPFASEAAATDGIARLRRAGASASLRRVELSPARGYNVFLPPLADRAAALAMAERLRAAGFNDLVVLNEGGQINAIALGRFGGEENARRHQTALLAKGFAARVAPAGAGAAQFWLDVRAPAGFDAAGQRRAIGAPRRQARRC</sequence>
<dbReference type="AlphaFoldDB" id="A0A3M2I149"/>
<dbReference type="EMBL" id="RFLY01000006">
    <property type="protein sequence ID" value="RMH93389.1"/>
    <property type="molecule type" value="Genomic_DNA"/>
</dbReference>
<name>A0A3M2I149_9GAMM</name>
<evidence type="ECO:0000313" key="3">
    <source>
        <dbReference type="EMBL" id="RMH93389.1"/>
    </source>
</evidence>
<dbReference type="Pfam" id="PF05036">
    <property type="entry name" value="SPOR"/>
    <property type="match status" value="1"/>
</dbReference>
<feature type="region of interest" description="Disordered" evidence="1">
    <location>
        <begin position="21"/>
        <end position="50"/>
    </location>
</feature>
<keyword evidence="4" id="KW-1185">Reference proteome</keyword>
<protein>
    <recommendedName>
        <fullName evidence="2">SPOR domain-containing protein</fullName>
    </recommendedName>
</protein>
<organism evidence="3 4">
    <name type="scientific">Solilutibacter pythonis</name>
    <dbReference type="NCBI Taxonomy" id="2483112"/>
    <lineage>
        <taxon>Bacteria</taxon>
        <taxon>Pseudomonadati</taxon>
        <taxon>Pseudomonadota</taxon>
        <taxon>Gammaproteobacteria</taxon>
        <taxon>Lysobacterales</taxon>
        <taxon>Lysobacteraceae</taxon>
        <taxon>Solilutibacter</taxon>
    </lineage>
</organism>
<dbReference type="InterPro" id="IPR007730">
    <property type="entry name" value="SPOR-like_dom"/>
</dbReference>
<evidence type="ECO:0000259" key="2">
    <source>
        <dbReference type="PROSITE" id="PS51724"/>
    </source>
</evidence>
<feature type="compositionally biased region" description="Low complexity" evidence="1">
    <location>
        <begin position="23"/>
        <end position="37"/>
    </location>
</feature>
<evidence type="ECO:0000256" key="1">
    <source>
        <dbReference type="SAM" id="MobiDB-lite"/>
    </source>
</evidence>
<dbReference type="Proteomes" id="UP000275012">
    <property type="component" value="Unassembled WGS sequence"/>
</dbReference>
<gene>
    <name evidence="3" type="ORF">EBB59_05800</name>
</gene>
<evidence type="ECO:0000313" key="4">
    <source>
        <dbReference type="Proteomes" id="UP000275012"/>
    </source>
</evidence>
<dbReference type="PROSITE" id="PS51724">
    <property type="entry name" value="SPOR"/>
    <property type="match status" value="1"/>
</dbReference>
<comment type="caution">
    <text evidence="3">The sequence shown here is derived from an EMBL/GenBank/DDBJ whole genome shotgun (WGS) entry which is preliminary data.</text>
</comment>
<dbReference type="InterPro" id="IPR036680">
    <property type="entry name" value="SPOR-like_sf"/>
</dbReference>
<dbReference type="GO" id="GO:0042834">
    <property type="term" value="F:peptidoglycan binding"/>
    <property type="evidence" value="ECO:0007669"/>
    <property type="project" value="InterPro"/>
</dbReference>
<dbReference type="Gene3D" id="3.30.70.1070">
    <property type="entry name" value="Sporulation related repeat"/>
    <property type="match status" value="1"/>
</dbReference>
<accession>A0A3M2I149</accession>
<proteinExistence type="predicted"/>
<reference evidence="3 4" key="1">
    <citation type="submission" date="2018-10" db="EMBL/GenBank/DDBJ databases">
        <title>Proposal of Lysobacter pythonis sp. nov. isolated from royal pythons (Python regius).</title>
        <authorList>
            <person name="Hans-Juergen B."/>
            <person name="Huptas C."/>
            <person name="Sandra B."/>
            <person name="Igor L."/>
            <person name="Joachim S."/>
            <person name="Siegfried S."/>
            <person name="Mareike W."/>
            <person name="Peter K."/>
        </authorList>
    </citation>
    <scope>NUCLEOTIDE SEQUENCE [LARGE SCALE GENOMIC DNA]</scope>
    <source>
        <strain evidence="3 4">4284/11</strain>
    </source>
</reference>
<feature type="domain" description="SPOR" evidence="2">
    <location>
        <begin position="47"/>
        <end position="126"/>
    </location>
</feature>
<dbReference type="SUPFAM" id="SSF110997">
    <property type="entry name" value="Sporulation related repeat"/>
    <property type="match status" value="1"/>
</dbReference>